<organism evidence="1 2">
    <name type="scientific">Mytilus edulis</name>
    <name type="common">Blue mussel</name>
    <dbReference type="NCBI Taxonomy" id="6550"/>
    <lineage>
        <taxon>Eukaryota</taxon>
        <taxon>Metazoa</taxon>
        <taxon>Spiralia</taxon>
        <taxon>Lophotrochozoa</taxon>
        <taxon>Mollusca</taxon>
        <taxon>Bivalvia</taxon>
        <taxon>Autobranchia</taxon>
        <taxon>Pteriomorphia</taxon>
        <taxon>Mytilida</taxon>
        <taxon>Mytiloidea</taxon>
        <taxon>Mytilidae</taxon>
        <taxon>Mytilinae</taxon>
        <taxon>Mytilus</taxon>
    </lineage>
</organism>
<dbReference type="GO" id="GO:0004741">
    <property type="term" value="F:[pyruvate dehydrogenase (acetyl-transferring)]-phosphatase activity"/>
    <property type="evidence" value="ECO:0007669"/>
    <property type="project" value="UniProtKB-EC"/>
</dbReference>
<dbReference type="EMBL" id="CAJPWZ010002010">
    <property type="protein sequence ID" value="CAG2228921.1"/>
    <property type="molecule type" value="Genomic_DNA"/>
</dbReference>
<protein>
    <submittedName>
        <fullName evidence="1">PDP</fullName>
        <ecNumber evidence="1">3.1.3.43</ecNumber>
    </submittedName>
</protein>
<dbReference type="SUPFAM" id="SSF81606">
    <property type="entry name" value="PP2C-like"/>
    <property type="match status" value="1"/>
</dbReference>
<evidence type="ECO:0000313" key="1">
    <source>
        <dbReference type="EMBL" id="CAG2228921.1"/>
    </source>
</evidence>
<dbReference type="OrthoDB" id="420076at2759"/>
<dbReference type="PROSITE" id="PS01032">
    <property type="entry name" value="PPM_1"/>
    <property type="match status" value="1"/>
</dbReference>
<dbReference type="AlphaFoldDB" id="A0A8S3T5M0"/>
<comment type="caution">
    <text evidence="1">The sequence shown here is derived from an EMBL/GenBank/DDBJ whole genome shotgun (WGS) entry which is preliminary data.</text>
</comment>
<name>A0A8S3T5M0_MYTED</name>
<sequence>MLRTCPLKRIDIGLKKKCSHNLLKKFIRKDKLKTNSDVALLTRKQVSSILKINEVSVDADGPIKNFEVNKLPANKPIEDRDTVAKLTHGDKNKYIFGVYDGHGGSACSQALSERLFNYISVSMSTQDILKDIACDNEGHDKLVDWYPYQSQYFNHELDQIYKDNLAKFAKETLANFEECSVEEHLHAFSVLIMTSCQNACQ</sequence>
<dbReference type="Gene3D" id="3.60.40.10">
    <property type="entry name" value="PPM-type phosphatase domain"/>
    <property type="match status" value="1"/>
</dbReference>
<accession>A0A8S3T5M0</accession>
<dbReference type="InterPro" id="IPR036457">
    <property type="entry name" value="PPM-type-like_dom_sf"/>
</dbReference>
<dbReference type="EC" id="3.1.3.43" evidence="1"/>
<dbReference type="InterPro" id="IPR000222">
    <property type="entry name" value="PP2C_BS"/>
</dbReference>
<gene>
    <name evidence="1" type="ORF">MEDL_41789</name>
</gene>
<keyword evidence="2" id="KW-1185">Reference proteome</keyword>
<reference evidence="1" key="1">
    <citation type="submission" date="2021-03" db="EMBL/GenBank/DDBJ databases">
        <authorList>
            <person name="Bekaert M."/>
        </authorList>
    </citation>
    <scope>NUCLEOTIDE SEQUENCE</scope>
</reference>
<evidence type="ECO:0000313" key="2">
    <source>
        <dbReference type="Proteomes" id="UP000683360"/>
    </source>
</evidence>
<proteinExistence type="predicted"/>
<dbReference type="GO" id="GO:0043169">
    <property type="term" value="F:cation binding"/>
    <property type="evidence" value="ECO:0007669"/>
    <property type="project" value="InterPro"/>
</dbReference>
<keyword evidence="1" id="KW-0378">Hydrolase</keyword>
<dbReference type="Proteomes" id="UP000683360">
    <property type="component" value="Unassembled WGS sequence"/>
</dbReference>